<comment type="similarity">
    <text evidence="1">Belongs to the thiolase-like superfamily. Chalcone/stilbene synthases family.</text>
</comment>
<dbReference type="InterPro" id="IPR011141">
    <property type="entry name" value="Polyketide_synthase_type-III"/>
</dbReference>
<dbReference type="GO" id="GO:0016747">
    <property type="term" value="F:acyltransferase activity, transferring groups other than amino-acyl groups"/>
    <property type="evidence" value="ECO:0007669"/>
    <property type="project" value="InterPro"/>
</dbReference>
<evidence type="ECO:0000259" key="6">
    <source>
        <dbReference type="Pfam" id="PF02797"/>
    </source>
</evidence>
<keyword evidence="8" id="KW-1185">Reference proteome</keyword>
<dbReference type="RefSeq" id="WP_089965166.1">
    <property type="nucleotide sequence ID" value="NZ_FOCQ01000002.1"/>
</dbReference>
<dbReference type="Pfam" id="PF02797">
    <property type="entry name" value="Chal_sti_synt_C"/>
    <property type="match status" value="1"/>
</dbReference>
<keyword evidence="2" id="KW-0808">Transferase</keyword>
<name>A0A1H8BKK0_9BACL</name>
<dbReference type="Proteomes" id="UP000199695">
    <property type="component" value="Unassembled WGS sequence"/>
</dbReference>
<evidence type="ECO:0000256" key="4">
    <source>
        <dbReference type="PIRSR" id="PIRSR000451-1"/>
    </source>
</evidence>
<dbReference type="InterPro" id="IPR012328">
    <property type="entry name" value="Chalcone/stilbene_synt_C"/>
</dbReference>
<evidence type="ECO:0000259" key="5">
    <source>
        <dbReference type="Pfam" id="PF00195"/>
    </source>
</evidence>
<dbReference type="PIRSF" id="PIRSF000451">
    <property type="entry name" value="PKS_III"/>
    <property type="match status" value="1"/>
</dbReference>
<dbReference type="Pfam" id="PF00195">
    <property type="entry name" value="Chal_sti_synt_N"/>
    <property type="match status" value="1"/>
</dbReference>
<dbReference type="AlphaFoldDB" id="A0A1H8BKK0"/>
<dbReference type="InterPro" id="IPR001099">
    <property type="entry name" value="Chalcone/stilbene_synt_N"/>
</dbReference>
<dbReference type="PANTHER" id="PTHR11877">
    <property type="entry name" value="HYDROXYMETHYLGLUTARYL-COA SYNTHASE"/>
    <property type="match status" value="1"/>
</dbReference>
<dbReference type="Gene3D" id="3.40.47.10">
    <property type="match status" value="2"/>
</dbReference>
<evidence type="ECO:0000313" key="8">
    <source>
        <dbReference type="Proteomes" id="UP000199695"/>
    </source>
</evidence>
<proteinExistence type="inferred from homology"/>
<dbReference type="PANTHER" id="PTHR11877:SF99">
    <property type="entry name" value="1,3,6,8-TETRAHYDROXYNAPHTHALENE SYNTHASE"/>
    <property type="match status" value="1"/>
</dbReference>
<evidence type="ECO:0000256" key="2">
    <source>
        <dbReference type="ARBA" id="ARBA00022679"/>
    </source>
</evidence>
<keyword evidence="3" id="KW-0012">Acyltransferase</keyword>
<evidence type="ECO:0000313" key="7">
    <source>
        <dbReference type="EMBL" id="SEM82674.1"/>
    </source>
</evidence>
<sequence length="352" mass="38810">MPVIASVATSVPSLIYTQEHAKQFAKDFFAEALQKKLNRLLPVFENSRIDQRYLIVPLEWHYRRPNFKDRNALFLDNFVKLGKESITNCLQQVKMRPEEIDHILFVTTTGIVPQGFIAHFYAEVGLRPDCRSSMIWGQGCAGGAGAVARAADIARAYPEGKILVYCMESSSLIYSLAEDLSSEHLIQVSLFGDGAAAVLVVGDSVAIDGPHILSSKTSFVPDTAELVRFQAGIHGIEGFISRQLPSAVYENIEELVSGFLSEQGLSVRDVQHLIVHPGGRKILEAIEERLQLSSDQLVHSWEVLRTHGNTLSSSVLFVLEREMADQHGSGELGLMVALGPGLACEQVLLQWN</sequence>
<dbReference type="InterPro" id="IPR016039">
    <property type="entry name" value="Thiolase-like"/>
</dbReference>
<evidence type="ECO:0000256" key="3">
    <source>
        <dbReference type="ARBA" id="ARBA00023315"/>
    </source>
</evidence>
<protein>
    <submittedName>
        <fullName evidence="7">Alkylresorcinol/alkylpyrone synthase</fullName>
    </submittedName>
</protein>
<feature type="domain" description="Chalcone/stilbene synthase C-terminal" evidence="6">
    <location>
        <begin position="213"/>
        <end position="350"/>
    </location>
</feature>
<dbReference type="STRING" id="1173111.SAMN05444955_102205"/>
<accession>A0A1H8BKK0</accession>
<gene>
    <name evidence="7" type="ORF">SAMN05444955_102205</name>
</gene>
<evidence type="ECO:0000256" key="1">
    <source>
        <dbReference type="ARBA" id="ARBA00005531"/>
    </source>
</evidence>
<dbReference type="CDD" id="cd00831">
    <property type="entry name" value="CHS_like"/>
    <property type="match status" value="1"/>
</dbReference>
<dbReference type="OrthoDB" id="4334218at2"/>
<feature type="active site" description="Acyl-thioester intermediate" evidence="4">
    <location>
        <position position="140"/>
    </location>
</feature>
<dbReference type="SUPFAM" id="SSF53901">
    <property type="entry name" value="Thiolase-like"/>
    <property type="match status" value="1"/>
</dbReference>
<dbReference type="GO" id="GO:0030639">
    <property type="term" value="P:polyketide biosynthetic process"/>
    <property type="evidence" value="ECO:0007669"/>
    <property type="project" value="TreeGrafter"/>
</dbReference>
<dbReference type="EMBL" id="FOCQ01000002">
    <property type="protein sequence ID" value="SEM82674.1"/>
    <property type="molecule type" value="Genomic_DNA"/>
</dbReference>
<reference evidence="7 8" key="1">
    <citation type="submission" date="2016-10" db="EMBL/GenBank/DDBJ databases">
        <authorList>
            <person name="de Groot N.N."/>
        </authorList>
    </citation>
    <scope>NUCLEOTIDE SEQUENCE [LARGE SCALE GENOMIC DNA]</scope>
    <source>
        <strain evidence="7 8">DSM 46701</strain>
    </source>
</reference>
<feature type="domain" description="Chalcone/stilbene synthase N-terminal" evidence="5">
    <location>
        <begin position="6"/>
        <end position="202"/>
    </location>
</feature>
<organism evidence="7 8">
    <name type="scientific">Lihuaxuella thermophila</name>
    <dbReference type="NCBI Taxonomy" id="1173111"/>
    <lineage>
        <taxon>Bacteria</taxon>
        <taxon>Bacillati</taxon>
        <taxon>Bacillota</taxon>
        <taxon>Bacilli</taxon>
        <taxon>Bacillales</taxon>
        <taxon>Thermoactinomycetaceae</taxon>
        <taxon>Lihuaxuella</taxon>
    </lineage>
</organism>